<proteinExistence type="predicted"/>
<evidence type="ECO:0000313" key="3">
    <source>
        <dbReference type="Proteomes" id="UP000265520"/>
    </source>
</evidence>
<keyword evidence="3" id="KW-1185">Reference proteome</keyword>
<reference evidence="2 3" key="1">
    <citation type="journal article" date="2018" name="Front. Plant Sci.">
        <title>Red Clover (Trifolium pratense) and Zigzag Clover (T. medium) - A Picture of Genomic Similarities and Differences.</title>
        <authorList>
            <person name="Dluhosova J."/>
            <person name="Istvanek J."/>
            <person name="Nedelnik J."/>
            <person name="Repkova J."/>
        </authorList>
    </citation>
    <scope>NUCLEOTIDE SEQUENCE [LARGE SCALE GENOMIC DNA]</scope>
    <source>
        <strain evidence="3">cv. 10/8</strain>
        <tissue evidence="2">Leaf</tissue>
    </source>
</reference>
<sequence length="51" mass="5477">MYDDLGRNTSVTGFPSRPASRNAFDENVDITSSAEAELAHLHHDSSATDGL</sequence>
<protein>
    <submittedName>
        <fullName evidence="2">Pumilio 2-like</fullName>
    </submittedName>
</protein>
<evidence type="ECO:0000313" key="2">
    <source>
        <dbReference type="EMBL" id="MCI05275.1"/>
    </source>
</evidence>
<comment type="caution">
    <text evidence="2">The sequence shown here is derived from an EMBL/GenBank/DDBJ whole genome shotgun (WGS) entry which is preliminary data.</text>
</comment>
<dbReference type="AlphaFoldDB" id="A0A392P381"/>
<evidence type="ECO:0000256" key="1">
    <source>
        <dbReference type="SAM" id="MobiDB-lite"/>
    </source>
</evidence>
<organism evidence="2 3">
    <name type="scientific">Trifolium medium</name>
    <dbReference type="NCBI Taxonomy" id="97028"/>
    <lineage>
        <taxon>Eukaryota</taxon>
        <taxon>Viridiplantae</taxon>
        <taxon>Streptophyta</taxon>
        <taxon>Embryophyta</taxon>
        <taxon>Tracheophyta</taxon>
        <taxon>Spermatophyta</taxon>
        <taxon>Magnoliopsida</taxon>
        <taxon>eudicotyledons</taxon>
        <taxon>Gunneridae</taxon>
        <taxon>Pentapetalae</taxon>
        <taxon>rosids</taxon>
        <taxon>fabids</taxon>
        <taxon>Fabales</taxon>
        <taxon>Fabaceae</taxon>
        <taxon>Papilionoideae</taxon>
        <taxon>50 kb inversion clade</taxon>
        <taxon>NPAAA clade</taxon>
        <taxon>Hologalegina</taxon>
        <taxon>IRL clade</taxon>
        <taxon>Trifolieae</taxon>
        <taxon>Trifolium</taxon>
    </lineage>
</organism>
<name>A0A392P381_9FABA</name>
<accession>A0A392P381</accession>
<dbReference type="EMBL" id="LXQA010058159">
    <property type="protein sequence ID" value="MCI05275.1"/>
    <property type="molecule type" value="Genomic_DNA"/>
</dbReference>
<feature type="region of interest" description="Disordered" evidence="1">
    <location>
        <begin position="1"/>
        <end position="28"/>
    </location>
</feature>
<feature type="non-terminal residue" evidence="2">
    <location>
        <position position="51"/>
    </location>
</feature>
<dbReference type="Proteomes" id="UP000265520">
    <property type="component" value="Unassembled WGS sequence"/>
</dbReference>